<reference evidence="1 2" key="1">
    <citation type="journal article" date="2016" name="Mol. Biol. Evol.">
        <title>Comparative Genomics of Early-Diverging Mushroom-Forming Fungi Provides Insights into the Origins of Lignocellulose Decay Capabilities.</title>
        <authorList>
            <person name="Nagy L.G."/>
            <person name="Riley R."/>
            <person name="Tritt A."/>
            <person name="Adam C."/>
            <person name="Daum C."/>
            <person name="Floudas D."/>
            <person name="Sun H."/>
            <person name="Yadav J.S."/>
            <person name="Pangilinan J."/>
            <person name="Larsson K.H."/>
            <person name="Matsuura K."/>
            <person name="Barry K."/>
            <person name="Labutti K."/>
            <person name="Kuo R."/>
            <person name="Ohm R.A."/>
            <person name="Bhattacharya S.S."/>
            <person name="Shirouzu T."/>
            <person name="Yoshinaga Y."/>
            <person name="Martin F.M."/>
            <person name="Grigoriev I.V."/>
            <person name="Hibbett D.S."/>
        </authorList>
    </citation>
    <scope>NUCLEOTIDE SEQUENCE [LARGE SCALE GENOMIC DNA]</scope>
    <source>
        <strain evidence="1 2">TUFC12733</strain>
    </source>
</reference>
<dbReference type="AlphaFoldDB" id="A0A167MF34"/>
<dbReference type="EMBL" id="KV417283">
    <property type="protein sequence ID" value="KZO96649.1"/>
    <property type="molecule type" value="Genomic_DNA"/>
</dbReference>
<evidence type="ECO:0000313" key="1">
    <source>
        <dbReference type="EMBL" id="KZO96649.1"/>
    </source>
</evidence>
<gene>
    <name evidence="1" type="ORF">CALVIDRAFT_109778</name>
</gene>
<protein>
    <submittedName>
        <fullName evidence="1">Uncharacterized protein</fullName>
    </submittedName>
</protein>
<keyword evidence="2" id="KW-1185">Reference proteome</keyword>
<accession>A0A167MF34</accession>
<organism evidence="1 2">
    <name type="scientific">Calocera viscosa (strain TUFC12733)</name>
    <dbReference type="NCBI Taxonomy" id="1330018"/>
    <lineage>
        <taxon>Eukaryota</taxon>
        <taxon>Fungi</taxon>
        <taxon>Dikarya</taxon>
        <taxon>Basidiomycota</taxon>
        <taxon>Agaricomycotina</taxon>
        <taxon>Dacrymycetes</taxon>
        <taxon>Dacrymycetales</taxon>
        <taxon>Dacrymycetaceae</taxon>
        <taxon>Calocera</taxon>
    </lineage>
</organism>
<proteinExistence type="predicted"/>
<sequence length="180" mass="19026">MGEGAVRLDPRGGLRERPVWSGDYGSYLRGDRWRGGLVGGRERRCVDVPVGGGEFESARSQRAGGGRGGRCGRGRTYTIVATPVAVPGWPTIRGGAVVAASPASAASIMVDLRRVSPSYTSRDPMGGGDSQHTLVRRPRRPVRTVGHSVNDGVPRVFVDLCLGDPLCEEGGEEGEQEEAA</sequence>
<name>A0A167MF34_CALVF</name>
<evidence type="ECO:0000313" key="2">
    <source>
        <dbReference type="Proteomes" id="UP000076738"/>
    </source>
</evidence>
<dbReference type="Proteomes" id="UP000076738">
    <property type="component" value="Unassembled WGS sequence"/>
</dbReference>